<dbReference type="Proteomes" id="UP000711047">
    <property type="component" value="Unassembled WGS sequence"/>
</dbReference>
<dbReference type="EMBL" id="JABMKX010000004">
    <property type="protein sequence ID" value="NQX45333.1"/>
    <property type="molecule type" value="Genomic_DNA"/>
</dbReference>
<proteinExistence type="predicted"/>
<gene>
    <name evidence="2" type="ORF">HQN87_08310</name>
</gene>
<comment type="caution">
    <text evidence="2">The sequence shown here is derived from an EMBL/GenBank/DDBJ whole genome shotgun (WGS) entry which is preliminary data.</text>
</comment>
<evidence type="ECO:0000256" key="1">
    <source>
        <dbReference type="SAM" id="MobiDB-lite"/>
    </source>
</evidence>
<feature type="compositionally biased region" description="Basic and acidic residues" evidence="1">
    <location>
        <begin position="454"/>
        <end position="464"/>
    </location>
</feature>
<dbReference type="InterPro" id="IPR021145">
    <property type="entry name" value="Portal_protein_SPP1_Gp6-like"/>
</dbReference>
<sequence length="485" mass="55226">METLQEILENLNANAPMTLEEIIQAEVSDWERSEERKWMLTGKRYYRLKNDILDQRRKTIDAEGRLVAADNLADNRIPHGFVRKLVDQKAGYLLSKPLLPKTELPSYQDELELFFDDDFKRLFKNVGKDAVNCGKAWLHPYYTESGELAFMRLNPEECLPIWKDAAHTELAAFVRAYAIEGYVAKKKQTVKRVEWWDLDGVRIYEEEAGKLRLLEQRNHLAVIEGTGEKALNWERVPFVCFKYNSEEQPLIELIKKQVDDYDKQKSANSNNLEDLPNSIYVVKNYSGQGGGEFRENISRFRVAFVDGDGGVDTISLDLDTEAYRNHMDMTRKDIFEFGRGVDTQSDKFASAPSGVALRSLYQDLDLDCNDMESELQAGLKQLLWFIDTHLAAATGKDYSEEPVTFIFNRDVLINESEAITDASNSTGVISRETIVANHPWVTDTKEELARIEAEEQVARDKMEDYGLPPAPGGDGNAKPADPEQG</sequence>
<dbReference type="RefSeq" id="WP_173130557.1">
    <property type="nucleotide sequence ID" value="NZ_JABMKX010000004.1"/>
</dbReference>
<organism evidence="2 3">
    <name type="scientific">Paenibacillus tritici</name>
    <dbReference type="NCBI Taxonomy" id="1873425"/>
    <lineage>
        <taxon>Bacteria</taxon>
        <taxon>Bacillati</taxon>
        <taxon>Bacillota</taxon>
        <taxon>Bacilli</taxon>
        <taxon>Bacillales</taxon>
        <taxon>Paenibacillaceae</taxon>
        <taxon>Paenibacillus</taxon>
    </lineage>
</organism>
<name>A0ABX2DMR5_9BACL</name>
<accession>A0ABX2DMR5</accession>
<evidence type="ECO:0000313" key="2">
    <source>
        <dbReference type="EMBL" id="NQX45333.1"/>
    </source>
</evidence>
<keyword evidence="3" id="KW-1185">Reference proteome</keyword>
<protein>
    <submittedName>
        <fullName evidence="2">Phage portal protein</fullName>
    </submittedName>
</protein>
<dbReference type="Pfam" id="PF05133">
    <property type="entry name" value="SPP1_portal"/>
    <property type="match status" value="1"/>
</dbReference>
<reference evidence="2 3" key="1">
    <citation type="submission" date="2020-05" db="EMBL/GenBank/DDBJ databases">
        <title>Paenibacillus glebae, sp. nov., Paenibacillus humi sp. nov., Paenibacillus pedi sp. nov., Paenibacillus terrestris sp. nov. and Paenibacillus terricola sp. nov., isolated from a forest top soil sample.</title>
        <authorList>
            <person name="Qi S."/>
            <person name="Carlier A."/>
            <person name="Cnockaert M."/>
            <person name="Vandamme P."/>
        </authorList>
    </citation>
    <scope>NUCLEOTIDE SEQUENCE [LARGE SCALE GENOMIC DNA]</scope>
    <source>
        <strain evidence="2 3">LMG 29502</strain>
    </source>
</reference>
<evidence type="ECO:0000313" key="3">
    <source>
        <dbReference type="Proteomes" id="UP000711047"/>
    </source>
</evidence>
<dbReference type="InterPro" id="IPR006428">
    <property type="entry name" value="Portal_SPP1-type"/>
</dbReference>
<dbReference type="NCBIfam" id="TIGR01538">
    <property type="entry name" value="portal_SPP1"/>
    <property type="match status" value="1"/>
</dbReference>
<feature type="region of interest" description="Disordered" evidence="1">
    <location>
        <begin position="454"/>
        <end position="485"/>
    </location>
</feature>